<dbReference type="EMBL" id="LHPI01000003">
    <property type="protein sequence ID" value="KOO08454.1"/>
    <property type="molecule type" value="Genomic_DNA"/>
</dbReference>
<comment type="subcellular location">
    <subcellularLocation>
        <location evidence="1 9">Cell inner membrane</location>
        <topology evidence="1 9">Multi-pass membrane protein</topology>
    </subcellularLocation>
</comment>
<feature type="transmembrane region" description="Helical" evidence="9">
    <location>
        <begin position="92"/>
        <end position="114"/>
    </location>
</feature>
<evidence type="ECO:0000256" key="9">
    <source>
        <dbReference type="RuleBase" id="RU369079"/>
    </source>
</evidence>
<keyword evidence="6 9" id="KW-1133">Transmembrane helix</keyword>
<feature type="domain" description="Tripartite ATP-independent periplasmic transporters DctQ component" evidence="10">
    <location>
        <begin position="30"/>
        <end position="161"/>
    </location>
</feature>
<feature type="transmembrane region" description="Helical" evidence="9">
    <location>
        <begin position="47"/>
        <end position="72"/>
    </location>
</feature>
<dbReference type="InterPro" id="IPR007387">
    <property type="entry name" value="TRAP_DctQ"/>
</dbReference>
<accession>A0A0M0I2E4</accession>
<organism evidence="11 12">
    <name type="scientific">Vibrio hepatarius</name>
    <dbReference type="NCBI Taxonomy" id="171383"/>
    <lineage>
        <taxon>Bacteria</taxon>
        <taxon>Pseudomonadati</taxon>
        <taxon>Pseudomonadota</taxon>
        <taxon>Gammaproteobacteria</taxon>
        <taxon>Vibrionales</taxon>
        <taxon>Vibrionaceae</taxon>
        <taxon>Vibrio</taxon>
        <taxon>Vibrio oreintalis group</taxon>
    </lineage>
</organism>
<dbReference type="GO" id="GO:0005886">
    <property type="term" value="C:plasma membrane"/>
    <property type="evidence" value="ECO:0007669"/>
    <property type="project" value="UniProtKB-SubCell"/>
</dbReference>
<sequence>MSLVSTFIDKGLKRSALFLAILSALSLVAILVVIVASVVLRKFFDAPLFFAEELVGLLMSASLFLALPMATIKGQHIRVTLLIDSLKARIPFVAQAISTLGILVGLGFCGWILWEAIPWMEFAIKRELKSETARILLYPLMSVVPVSMALCCIIYFARLLGFIKLEER</sequence>
<evidence type="ECO:0000256" key="1">
    <source>
        <dbReference type="ARBA" id="ARBA00004429"/>
    </source>
</evidence>
<keyword evidence="4 9" id="KW-0997">Cell inner membrane</keyword>
<keyword evidence="2 9" id="KW-0813">Transport</keyword>
<evidence type="ECO:0000256" key="7">
    <source>
        <dbReference type="ARBA" id="ARBA00023136"/>
    </source>
</evidence>
<dbReference type="PANTHER" id="PTHR35011:SF10">
    <property type="entry name" value="TRAP TRANSPORTER SMALL PERMEASE PROTEIN"/>
    <property type="match status" value="1"/>
</dbReference>
<comment type="subunit">
    <text evidence="9">The complex comprises the extracytoplasmic solute receptor protein and the two transmembrane proteins.</text>
</comment>
<protein>
    <recommendedName>
        <fullName evidence="9">TRAP transporter small permease protein</fullName>
    </recommendedName>
</protein>
<evidence type="ECO:0000256" key="8">
    <source>
        <dbReference type="ARBA" id="ARBA00038436"/>
    </source>
</evidence>
<gene>
    <name evidence="11" type="ORF">AKJ31_05480</name>
</gene>
<evidence type="ECO:0000256" key="5">
    <source>
        <dbReference type="ARBA" id="ARBA00022692"/>
    </source>
</evidence>
<dbReference type="RefSeq" id="WP_053408104.1">
    <property type="nucleotide sequence ID" value="NZ_DAIPHI010000151.1"/>
</dbReference>
<comment type="similarity">
    <text evidence="8 9">Belongs to the TRAP transporter small permease family.</text>
</comment>
<dbReference type="Proteomes" id="UP000037530">
    <property type="component" value="Unassembled WGS sequence"/>
</dbReference>
<proteinExistence type="inferred from homology"/>
<dbReference type="GO" id="GO:0015740">
    <property type="term" value="P:C4-dicarboxylate transport"/>
    <property type="evidence" value="ECO:0007669"/>
    <property type="project" value="TreeGrafter"/>
</dbReference>
<comment type="caution">
    <text evidence="11">The sequence shown here is derived from an EMBL/GenBank/DDBJ whole genome shotgun (WGS) entry which is preliminary data.</text>
</comment>
<dbReference type="InterPro" id="IPR055348">
    <property type="entry name" value="DctQ"/>
</dbReference>
<feature type="transmembrane region" description="Helical" evidence="9">
    <location>
        <begin position="16"/>
        <end position="40"/>
    </location>
</feature>
<comment type="function">
    <text evidence="9">Part of the tripartite ATP-independent periplasmic (TRAP) transport system.</text>
</comment>
<evidence type="ECO:0000313" key="12">
    <source>
        <dbReference type="Proteomes" id="UP000037530"/>
    </source>
</evidence>
<feature type="transmembrane region" description="Helical" evidence="9">
    <location>
        <begin position="135"/>
        <end position="157"/>
    </location>
</feature>
<dbReference type="GO" id="GO:0022857">
    <property type="term" value="F:transmembrane transporter activity"/>
    <property type="evidence" value="ECO:0007669"/>
    <property type="project" value="UniProtKB-UniRule"/>
</dbReference>
<dbReference type="AlphaFoldDB" id="A0A0M0I2E4"/>
<keyword evidence="3" id="KW-1003">Cell membrane</keyword>
<evidence type="ECO:0000256" key="6">
    <source>
        <dbReference type="ARBA" id="ARBA00022989"/>
    </source>
</evidence>
<dbReference type="OrthoDB" id="4964541at2"/>
<dbReference type="Pfam" id="PF04290">
    <property type="entry name" value="DctQ"/>
    <property type="match status" value="1"/>
</dbReference>
<evidence type="ECO:0000313" key="11">
    <source>
        <dbReference type="EMBL" id="KOO08454.1"/>
    </source>
</evidence>
<name>A0A0M0I2E4_9VIBR</name>
<evidence type="ECO:0000259" key="10">
    <source>
        <dbReference type="Pfam" id="PF04290"/>
    </source>
</evidence>
<reference evidence="12" key="1">
    <citation type="submission" date="2015-08" db="EMBL/GenBank/DDBJ databases">
        <title>Vibrio galatheae sp. nov., a novel member of the Vibrionaceae family isolated from the Solomon Islands.</title>
        <authorList>
            <person name="Giubergia S."/>
            <person name="Machado H."/>
            <person name="Mateiu R.V."/>
            <person name="Gram L."/>
        </authorList>
    </citation>
    <scope>NUCLEOTIDE SEQUENCE [LARGE SCALE GENOMIC DNA]</scope>
    <source>
        <strain evidence="12">DSM 19134</strain>
    </source>
</reference>
<keyword evidence="5 9" id="KW-0812">Transmembrane</keyword>
<keyword evidence="12" id="KW-1185">Reference proteome</keyword>
<dbReference type="STRING" id="171383.AKJ31_05480"/>
<dbReference type="PATRIC" id="fig|171383.3.peg.1136"/>
<keyword evidence="7 9" id="KW-0472">Membrane</keyword>
<dbReference type="PANTHER" id="PTHR35011">
    <property type="entry name" value="2,3-DIKETO-L-GULONATE TRAP TRANSPORTER SMALL PERMEASE PROTEIN YIAM"/>
    <property type="match status" value="1"/>
</dbReference>
<evidence type="ECO:0000256" key="4">
    <source>
        <dbReference type="ARBA" id="ARBA00022519"/>
    </source>
</evidence>
<evidence type="ECO:0000256" key="3">
    <source>
        <dbReference type="ARBA" id="ARBA00022475"/>
    </source>
</evidence>
<evidence type="ECO:0000256" key="2">
    <source>
        <dbReference type="ARBA" id="ARBA00022448"/>
    </source>
</evidence>